<organism evidence="2 3">
    <name type="scientific">Characodon lateralis</name>
    <dbReference type="NCBI Taxonomy" id="208331"/>
    <lineage>
        <taxon>Eukaryota</taxon>
        <taxon>Metazoa</taxon>
        <taxon>Chordata</taxon>
        <taxon>Craniata</taxon>
        <taxon>Vertebrata</taxon>
        <taxon>Euteleostomi</taxon>
        <taxon>Actinopterygii</taxon>
        <taxon>Neopterygii</taxon>
        <taxon>Teleostei</taxon>
        <taxon>Neoteleostei</taxon>
        <taxon>Acanthomorphata</taxon>
        <taxon>Ovalentaria</taxon>
        <taxon>Atherinomorphae</taxon>
        <taxon>Cyprinodontiformes</taxon>
        <taxon>Goodeidae</taxon>
        <taxon>Characodon</taxon>
    </lineage>
</organism>
<gene>
    <name evidence="2" type="ORF">CHARACLAT_012886</name>
</gene>
<accession>A0ABU7EC92</accession>
<reference evidence="2 3" key="1">
    <citation type="submission" date="2021-06" db="EMBL/GenBank/DDBJ databases">
        <authorList>
            <person name="Palmer J.M."/>
        </authorList>
    </citation>
    <scope>NUCLEOTIDE SEQUENCE [LARGE SCALE GENOMIC DNA]</scope>
    <source>
        <strain evidence="2 3">CL_MEX2019</strain>
        <tissue evidence="2">Muscle</tissue>
    </source>
</reference>
<comment type="caution">
    <text evidence="2">The sequence shown here is derived from an EMBL/GenBank/DDBJ whole genome shotgun (WGS) entry which is preliminary data.</text>
</comment>
<protein>
    <submittedName>
        <fullName evidence="2">Uncharacterized protein</fullName>
    </submittedName>
</protein>
<keyword evidence="3" id="KW-1185">Reference proteome</keyword>
<dbReference type="Proteomes" id="UP001352852">
    <property type="component" value="Unassembled WGS sequence"/>
</dbReference>
<sequence length="68" mass="7638">MSDDQRPNSQVDNPEVVTSARHLLNLLTNASIPGTVRPGVQTAQEPSRRQGTSQERERCPTQYPHRND</sequence>
<feature type="region of interest" description="Disordered" evidence="1">
    <location>
        <begin position="28"/>
        <end position="68"/>
    </location>
</feature>
<evidence type="ECO:0000313" key="2">
    <source>
        <dbReference type="EMBL" id="MED6283828.1"/>
    </source>
</evidence>
<evidence type="ECO:0000256" key="1">
    <source>
        <dbReference type="SAM" id="MobiDB-lite"/>
    </source>
</evidence>
<evidence type="ECO:0000313" key="3">
    <source>
        <dbReference type="Proteomes" id="UP001352852"/>
    </source>
</evidence>
<dbReference type="EMBL" id="JAHUTJ010050089">
    <property type="protein sequence ID" value="MED6283828.1"/>
    <property type="molecule type" value="Genomic_DNA"/>
</dbReference>
<proteinExistence type="predicted"/>
<feature type="compositionally biased region" description="Polar residues" evidence="1">
    <location>
        <begin position="41"/>
        <end position="53"/>
    </location>
</feature>
<name>A0ABU7EC92_9TELE</name>
<feature type="compositionally biased region" description="Basic and acidic residues" evidence="1">
    <location>
        <begin position="54"/>
        <end position="68"/>
    </location>
</feature>